<protein>
    <submittedName>
        <fullName evidence="1">Uncharacterized protein</fullName>
    </submittedName>
</protein>
<gene>
    <name evidence="1" type="ORF">E2C01_022560</name>
</gene>
<comment type="caution">
    <text evidence="1">The sequence shown here is derived from an EMBL/GenBank/DDBJ whole genome shotgun (WGS) entry which is preliminary data.</text>
</comment>
<proteinExistence type="predicted"/>
<evidence type="ECO:0000313" key="2">
    <source>
        <dbReference type="Proteomes" id="UP000324222"/>
    </source>
</evidence>
<evidence type="ECO:0000313" key="1">
    <source>
        <dbReference type="EMBL" id="MPC29332.1"/>
    </source>
</evidence>
<keyword evidence="2" id="KW-1185">Reference proteome</keyword>
<dbReference type="EMBL" id="VSRR010002052">
    <property type="protein sequence ID" value="MPC29332.1"/>
    <property type="molecule type" value="Genomic_DNA"/>
</dbReference>
<name>A0A5B7E5P6_PORTR</name>
<accession>A0A5B7E5P6</accession>
<reference evidence="1 2" key="1">
    <citation type="submission" date="2019-05" db="EMBL/GenBank/DDBJ databases">
        <title>Another draft genome of Portunus trituberculatus and its Hox gene families provides insights of decapod evolution.</title>
        <authorList>
            <person name="Jeong J.-H."/>
            <person name="Song I."/>
            <person name="Kim S."/>
            <person name="Choi T."/>
            <person name="Kim D."/>
            <person name="Ryu S."/>
            <person name="Kim W."/>
        </authorList>
    </citation>
    <scope>NUCLEOTIDE SEQUENCE [LARGE SCALE GENOMIC DNA]</scope>
    <source>
        <tissue evidence="1">Muscle</tissue>
    </source>
</reference>
<organism evidence="1 2">
    <name type="scientific">Portunus trituberculatus</name>
    <name type="common">Swimming crab</name>
    <name type="synonym">Neptunus trituberculatus</name>
    <dbReference type="NCBI Taxonomy" id="210409"/>
    <lineage>
        <taxon>Eukaryota</taxon>
        <taxon>Metazoa</taxon>
        <taxon>Ecdysozoa</taxon>
        <taxon>Arthropoda</taxon>
        <taxon>Crustacea</taxon>
        <taxon>Multicrustacea</taxon>
        <taxon>Malacostraca</taxon>
        <taxon>Eumalacostraca</taxon>
        <taxon>Eucarida</taxon>
        <taxon>Decapoda</taxon>
        <taxon>Pleocyemata</taxon>
        <taxon>Brachyura</taxon>
        <taxon>Eubrachyura</taxon>
        <taxon>Portunoidea</taxon>
        <taxon>Portunidae</taxon>
        <taxon>Portuninae</taxon>
        <taxon>Portunus</taxon>
    </lineage>
</organism>
<sequence length="118" mass="12820">MQDLEHVGVVEVLGDVGSTQVRKFRAQVLDSHVQGGEGAVQTLKAVVQPVQPSGLVEHGAEEGIACTQDPGVCRDPFFVGVVPHEEDDITPVLVLVQIVSSGEDKRREVRCWLRWGNP</sequence>
<dbReference type="Proteomes" id="UP000324222">
    <property type="component" value="Unassembled WGS sequence"/>
</dbReference>
<dbReference type="AlphaFoldDB" id="A0A5B7E5P6"/>